<dbReference type="SUPFAM" id="SSF56112">
    <property type="entry name" value="Protein kinase-like (PK-like)"/>
    <property type="match status" value="1"/>
</dbReference>
<dbReference type="Gene3D" id="3.30.200.20">
    <property type="entry name" value="Phosphorylase Kinase, domain 1"/>
    <property type="match status" value="1"/>
</dbReference>
<reference evidence="8" key="1">
    <citation type="journal article" date="2022" name="Int. J. Mol. Sci.">
        <title>Draft Genome of Tanacetum Coccineum: Genomic Comparison of Closely Related Tanacetum-Family Plants.</title>
        <authorList>
            <person name="Yamashiro T."/>
            <person name="Shiraishi A."/>
            <person name="Nakayama K."/>
            <person name="Satake H."/>
        </authorList>
    </citation>
    <scope>NUCLEOTIDE SEQUENCE</scope>
</reference>
<dbReference type="EC" id="5.6.2.3" evidence="4"/>
<keyword evidence="4" id="KW-0347">Helicase</keyword>
<evidence type="ECO:0000256" key="4">
    <source>
        <dbReference type="RuleBase" id="RU363044"/>
    </source>
</evidence>
<evidence type="ECO:0000313" key="9">
    <source>
        <dbReference type="Proteomes" id="UP001151760"/>
    </source>
</evidence>
<keyword evidence="4" id="KW-0234">DNA repair</keyword>
<dbReference type="Pfam" id="PF11883">
    <property type="entry name" value="DUF3403"/>
    <property type="match status" value="1"/>
</dbReference>
<dbReference type="SMART" id="SM00220">
    <property type="entry name" value="S_TKc"/>
    <property type="match status" value="1"/>
</dbReference>
<comment type="caution">
    <text evidence="8">The sequence shown here is derived from an EMBL/GenBank/DDBJ whole genome shotgun (WGS) entry which is preliminary data.</text>
</comment>
<dbReference type="CDD" id="cd18809">
    <property type="entry name" value="SF1_C_RecD"/>
    <property type="match status" value="1"/>
</dbReference>
<feature type="domain" description="Bulb-type lectin" evidence="7">
    <location>
        <begin position="1019"/>
        <end position="1141"/>
    </location>
</feature>
<dbReference type="Pfam" id="PF00314">
    <property type="entry name" value="Thaumatin"/>
    <property type="match status" value="1"/>
</dbReference>
<comment type="similarity">
    <text evidence="4">Belongs to the helicase family.</text>
</comment>
<dbReference type="PROSITE" id="PS50927">
    <property type="entry name" value="BULB_LECTIN"/>
    <property type="match status" value="1"/>
</dbReference>
<dbReference type="PROSITE" id="PS51367">
    <property type="entry name" value="THAUMATIN_2"/>
    <property type="match status" value="1"/>
</dbReference>
<reference evidence="8" key="2">
    <citation type="submission" date="2022-01" db="EMBL/GenBank/DDBJ databases">
        <authorList>
            <person name="Yamashiro T."/>
            <person name="Shiraishi A."/>
            <person name="Satake H."/>
            <person name="Nakayama K."/>
        </authorList>
    </citation>
    <scope>NUCLEOTIDE SEQUENCE</scope>
</reference>
<dbReference type="Gene3D" id="2.90.10.10">
    <property type="entry name" value="Bulb-type lectin domain"/>
    <property type="match status" value="1"/>
</dbReference>
<keyword evidence="3" id="KW-0325">Glycoprotein</keyword>
<evidence type="ECO:0000256" key="1">
    <source>
        <dbReference type="ARBA" id="ARBA00008171"/>
    </source>
</evidence>
<dbReference type="SUPFAM" id="SSF52540">
    <property type="entry name" value="P-loop containing nucleoside triphosphate hydrolases"/>
    <property type="match status" value="2"/>
</dbReference>
<accession>A0ABQ4YCF0</accession>
<keyword evidence="4" id="KW-0227">DNA damage</keyword>
<dbReference type="SUPFAM" id="SSF51110">
    <property type="entry name" value="alpha-D-mannose-specific plant lectins"/>
    <property type="match status" value="1"/>
</dbReference>
<dbReference type="InterPro" id="IPR049163">
    <property type="entry name" value="Pif1-like_2B_dom"/>
</dbReference>
<feature type="compositionally biased region" description="Polar residues" evidence="5">
    <location>
        <begin position="807"/>
        <end position="819"/>
    </location>
</feature>
<keyword evidence="4" id="KW-0233">DNA recombination</keyword>
<evidence type="ECO:0000256" key="2">
    <source>
        <dbReference type="ARBA" id="ARBA00022729"/>
    </source>
</evidence>
<dbReference type="PROSITE" id="PS50011">
    <property type="entry name" value="PROTEIN_KINASE_DOM"/>
    <property type="match status" value="1"/>
</dbReference>
<dbReference type="SMART" id="SM00108">
    <property type="entry name" value="B_lectin"/>
    <property type="match status" value="1"/>
</dbReference>
<gene>
    <name evidence="8" type="ORF">Tco_0725194</name>
</gene>
<organism evidence="8 9">
    <name type="scientific">Tanacetum coccineum</name>
    <dbReference type="NCBI Taxonomy" id="301880"/>
    <lineage>
        <taxon>Eukaryota</taxon>
        <taxon>Viridiplantae</taxon>
        <taxon>Streptophyta</taxon>
        <taxon>Embryophyta</taxon>
        <taxon>Tracheophyta</taxon>
        <taxon>Spermatophyta</taxon>
        <taxon>Magnoliopsida</taxon>
        <taxon>eudicotyledons</taxon>
        <taxon>Gunneridae</taxon>
        <taxon>Pentapetalae</taxon>
        <taxon>asterids</taxon>
        <taxon>campanulids</taxon>
        <taxon>Asterales</taxon>
        <taxon>Asteraceae</taxon>
        <taxon>Asteroideae</taxon>
        <taxon>Anthemideae</taxon>
        <taxon>Anthemidinae</taxon>
        <taxon>Tanacetum</taxon>
    </lineage>
</organism>
<dbReference type="SUPFAM" id="SSF49870">
    <property type="entry name" value="Osmotin, thaumatin-like protein"/>
    <property type="match status" value="1"/>
</dbReference>
<dbReference type="Pfam" id="PF05970">
    <property type="entry name" value="PIF1"/>
    <property type="match status" value="1"/>
</dbReference>
<proteinExistence type="inferred from homology"/>
<dbReference type="InterPro" id="IPR036426">
    <property type="entry name" value="Bulb-type_lectin_dom_sf"/>
</dbReference>
<dbReference type="Gene3D" id="3.40.50.300">
    <property type="entry name" value="P-loop containing nucleotide triphosphate hydrolases"/>
    <property type="match status" value="1"/>
</dbReference>
<name>A0ABQ4YCF0_9ASTR</name>
<dbReference type="InterPro" id="IPR008271">
    <property type="entry name" value="Ser/Thr_kinase_AS"/>
</dbReference>
<feature type="domain" description="Protein kinase" evidence="6">
    <location>
        <begin position="1406"/>
        <end position="1676"/>
    </location>
</feature>
<comment type="catalytic activity">
    <reaction evidence="4">
        <text>ATP + H2O = ADP + phosphate + H(+)</text>
        <dbReference type="Rhea" id="RHEA:13065"/>
        <dbReference type="ChEBI" id="CHEBI:15377"/>
        <dbReference type="ChEBI" id="CHEBI:15378"/>
        <dbReference type="ChEBI" id="CHEBI:30616"/>
        <dbReference type="ChEBI" id="CHEBI:43474"/>
        <dbReference type="ChEBI" id="CHEBI:456216"/>
        <dbReference type="EC" id="5.6.2.3"/>
    </reaction>
</comment>
<keyword evidence="4" id="KW-0067">ATP-binding</keyword>
<dbReference type="InterPro" id="IPR010285">
    <property type="entry name" value="DNA_helicase_pif1-like_DEAD"/>
</dbReference>
<keyword evidence="4" id="KW-0547">Nucleotide-binding</keyword>
<dbReference type="Pfam" id="PF21530">
    <property type="entry name" value="Pif1_2B_dom"/>
    <property type="match status" value="1"/>
</dbReference>
<comment type="cofactor">
    <cofactor evidence="4">
        <name>Mg(2+)</name>
        <dbReference type="ChEBI" id="CHEBI:18420"/>
    </cofactor>
</comment>
<keyword evidence="2" id="KW-0732">Signal</keyword>
<dbReference type="Proteomes" id="UP001151760">
    <property type="component" value="Unassembled WGS sequence"/>
</dbReference>
<keyword evidence="9" id="KW-1185">Reference proteome</keyword>
<sequence>MLFLTTVFFLNDIKPILMLNGNKDDSVHGTEAGVDEIKEYYNCRYISACEATWRIFSFNIHYRYPSVERLSFHLPGEQNIVYEDDADLCDVLNKPTVGLSMFMAWMERNKVDAHAHTLTYVEFPTSYVWNISSRKWTPRKQRKCIGRIHYVPISTGYSYYLRVLLNKVRGRTSHEDIRTVNGILYPSYKEACYALGLLDDDKEYVEAIEEASKWATAASLRSLFVRMFLSNTLSKPDFVWTMTWKYLSDDVLYKQRIVLKKPDLQLEPEVVKNLALFEIEQLLRRNGSTLKKMDGMPYPDNEYILSSTNRLIHDELAYDKDLLKVEHDKLLKCLTDEQKTVYESVMSAVEMGDGGMFFLYGYGGTGKTFIWKTLSAALRSKGEIVLNVASSGIAALLLSGGRTAHSRFAIPINIHEESFCSVNPNSDLAALIKKAKLIIWDEAPMIHKHCFEALDRTLRDILRLSDPSNEEKLFGGKVVVFGGDFRQILPVIPKGSRHDIVNASLNSSYLWDHCRVLKLTVNMRLQVGSLNSDLDEIKEFGEWILKIGNGTVGEPNDGESIVEVPDDILIKESTDPVGSIISFVYPNVVQKLSDHTYFQDKAILAPTHEVVDVINDRVLSMIPGDETVYLSSDSICESDQATDTNAAVFSPDFLNSLKFSGLPNHKLILKVGVIIMLLRNIDQPNGLCNGTRLQVVRLDKHVIEAKIITGSNIGDTTLITRQKMNPSDKRIPFKVVRRQFPIAVCFAMTINKSQGQSLARVGLFLPRPVFTHGQLYVAVSRVKSKKGLKVLVCDNDAGDHTIAEMSTRSGNSLEQAVQNTKRKRDTASGNRASGTNITFANNCEFTVWPGIWSIPNFSTTGFEFPKGTSVSFEAPSGWGGRIWGRTGCNFDVSGNGSCTTGECDSGEVECNGNIFNNEVATTQAVISLNVSQGIDWYEVSLDYGYNLPMLIEPTGGSSSGLERCAKTGCIDDFIQRCPSELRSGGGCLTACQAFGTPEYCCSSSFGSPKTCKPTAYAQLFLSACPRSINSSPLIVSILGTFTLGFFDEDYKYLGVWYTSDVEARKVWVANLDYPIASGSMDHALTIDAKTGNLIITSASSTLMRITDVDLGPNPNVTATLENNGNFLLINEVDKKVLWQSFDYPTNILLPGMKLGYDMTIGKNWTLTSWLSKEIPNSGTFTLSWEPIEEASQRLMIRRRGQPYWTRGNLNSQMFQFMFALNQSRYNLTSVYTNEAQYFSYKSINADLPMWILTPKGQIRDSDNSAVSTPEFCYGYDSSNGCVKESSLPQCRRESDSFSEKNGEFEPDNCVGFNSSNTNETGCVIWTGSKNFLVNPRANSTLKYVINENPISPSTAEYVRRKRHATFLELTASESFKDIHELETDGGKGNNLVQFSFASIMAATDDFSLENKLGQGGFGPVYKGKLRDGREIAIKRLSRTSGQGLVEFKNELTLVAKLQHTNLVRVLGCCIHGEEKMIIYEYMPNKSLDFFLFDENRKAELNCPKRFSIIEGIAQGLLYLHKYSRMRVIHRDLKANNILLDENLNPKISDFGMARIFKDNETEAMTNRIVGTYGYMSPEYALDGTFSIKSDIFSFGVSSLEILSGRRNSRNFNLIEHAWELWRQGDIVDLQDPKLGDTCVVEQFLRTVHVALLCVQQNAQDRPTTSEMIAMLLNDTMSLPNPNTPAFVMAKPSSDECKEKHCSVNTMTISVEEGR</sequence>
<keyword evidence="4" id="KW-0378">Hydrolase</keyword>
<dbReference type="PRINTS" id="PR00347">
    <property type="entry name" value="THAUMATIN"/>
</dbReference>
<evidence type="ECO:0000313" key="8">
    <source>
        <dbReference type="EMBL" id="GJS75313.1"/>
    </source>
</evidence>
<feature type="region of interest" description="Disordered" evidence="5">
    <location>
        <begin position="807"/>
        <end position="831"/>
    </location>
</feature>
<dbReference type="PANTHER" id="PTHR10492">
    <property type="match status" value="1"/>
</dbReference>
<dbReference type="EMBL" id="BQNB010010294">
    <property type="protein sequence ID" value="GJS75313.1"/>
    <property type="molecule type" value="Genomic_DNA"/>
</dbReference>
<dbReference type="InterPro" id="IPR000719">
    <property type="entry name" value="Prot_kinase_dom"/>
</dbReference>
<dbReference type="InterPro" id="IPR021820">
    <property type="entry name" value="S-locus_recpt_kinase_C"/>
</dbReference>
<dbReference type="Gene3D" id="2.60.110.10">
    <property type="entry name" value="Thaumatin"/>
    <property type="match status" value="1"/>
</dbReference>
<dbReference type="InterPro" id="IPR037176">
    <property type="entry name" value="Osmotin/thaumatin-like_sf"/>
</dbReference>
<dbReference type="InterPro" id="IPR011009">
    <property type="entry name" value="Kinase-like_dom_sf"/>
</dbReference>
<dbReference type="Pfam" id="PF07714">
    <property type="entry name" value="PK_Tyr_Ser-Thr"/>
    <property type="match status" value="1"/>
</dbReference>
<evidence type="ECO:0000259" key="6">
    <source>
        <dbReference type="PROSITE" id="PS50011"/>
    </source>
</evidence>
<dbReference type="InterPro" id="IPR001938">
    <property type="entry name" value="Thaumatin"/>
</dbReference>
<evidence type="ECO:0000259" key="7">
    <source>
        <dbReference type="PROSITE" id="PS50927"/>
    </source>
</evidence>
<dbReference type="InterPro" id="IPR001480">
    <property type="entry name" value="Bulb-type_lectin_dom"/>
</dbReference>
<dbReference type="PANTHER" id="PTHR10492:SF101">
    <property type="entry name" value="ATP-DEPENDENT DNA HELICASE"/>
    <property type="match status" value="1"/>
</dbReference>
<dbReference type="InterPro" id="IPR001245">
    <property type="entry name" value="Ser-Thr/Tyr_kinase_cat_dom"/>
</dbReference>
<dbReference type="PROSITE" id="PS00108">
    <property type="entry name" value="PROTEIN_KINASE_ST"/>
    <property type="match status" value="1"/>
</dbReference>
<dbReference type="Gene3D" id="1.10.510.10">
    <property type="entry name" value="Transferase(Phosphotransferase) domain 1"/>
    <property type="match status" value="1"/>
</dbReference>
<evidence type="ECO:0000256" key="5">
    <source>
        <dbReference type="SAM" id="MobiDB-lite"/>
    </source>
</evidence>
<dbReference type="Pfam" id="PF01453">
    <property type="entry name" value="B_lectin"/>
    <property type="match status" value="1"/>
</dbReference>
<comment type="similarity">
    <text evidence="1">Belongs to the protein kinase superfamily. TKL Ser/Thr protein kinase family. ROCO subfamily.</text>
</comment>
<protein>
    <recommendedName>
        <fullName evidence="4">ATP-dependent DNA helicase</fullName>
        <ecNumber evidence="4">5.6.2.3</ecNumber>
    </recommendedName>
</protein>
<evidence type="ECO:0000256" key="3">
    <source>
        <dbReference type="ARBA" id="ARBA00023180"/>
    </source>
</evidence>
<dbReference type="InterPro" id="IPR027417">
    <property type="entry name" value="P-loop_NTPase"/>
</dbReference>
<dbReference type="SMART" id="SM00205">
    <property type="entry name" value="THN"/>
    <property type="match status" value="1"/>
</dbReference>